<feature type="compositionally biased region" description="Low complexity" evidence="6">
    <location>
        <begin position="654"/>
        <end position="668"/>
    </location>
</feature>
<feature type="region of interest" description="Disordered" evidence="6">
    <location>
        <begin position="736"/>
        <end position="895"/>
    </location>
</feature>
<proteinExistence type="inferred from homology"/>
<evidence type="ECO:0000256" key="1">
    <source>
        <dbReference type="ARBA" id="ARBA00006638"/>
    </source>
</evidence>
<dbReference type="InterPro" id="IPR057766">
    <property type="entry name" value="Znf-C2H2_OTU1-like_C"/>
</dbReference>
<dbReference type="STRING" id="41047.A0A397H264"/>
<protein>
    <recommendedName>
        <fullName evidence="5">RAD52 homolog</fullName>
    </recommendedName>
</protein>
<evidence type="ECO:0000259" key="7">
    <source>
        <dbReference type="PROSITE" id="PS50030"/>
    </source>
</evidence>
<dbReference type="InterPro" id="IPR001012">
    <property type="entry name" value="UBX_dom"/>
</dbReference>
<dbReference type="InterPro" id="IPR029071">
    <property type="entry name" value="Ubiquitin-like_domsf"/>
</dbReference>
<gene>
    <name evidence="8" type="ORF">CDV56_101914</name>
</gene>
<evidence type="ECO:0000256" key="3">
    <source>
        <dbReference type="ARBA" id="ARBA00023172"/>
    </source>
</evidence>
<feature type="region of interest" description="Disordered" evidence="6">
    <location>
        <begin position="88"/>
        <end position="111"/>
    </location>
</feature>
<feature type="region of interest" description="Disordered" evidence="6">
    <location>
        <begin position="195"/>
        <end position="232"/>
    </location>
</feature>
<dbReference type="SMART" id="SM00165">
    <property type="entry name" value="UBA"/>
    <property type="match status" value="1"/>
</dbReference>
<dbReference type="PROSITE" id="PS50030">
    <property type="entry name" value="UBA"/>
    <property type="match status" value="1"/>
</dbReference>
<feature type="compositionally biased region" description="Low complexity" evidence="6">
    <location>
        <begin position="856"/>
        <end position="871"/>
    </location>
</feature>
<dbReference type="PANTHER" id="PTHR12132">
    <property type="entry name" value="DNA REPAIR AND RECOMBINATION PROTEIN RAD52, RAD59"/>
    <property type="match status" value="1"/>
</dbReference>
<keyword evidence="4" id="KW-0234">DNA repair</keyword>
<dbReference type="Pfam" id="PF00789">
    <property type="entry name" value="UBX"/>
    <property type="match status" value="1"/>
</dbReference>
<evidence type="ECO:0000256" key="6">
    <source>
        <dbReference type="SAM" id="MobiDB-lite"/>
    </source>
</evidence>
<dbReference type="InterPro" id="IPR007232">
    <property type="entry name" value="Rad52_Rad59_Rad22"/>
</dbReference>
<evidence type="ECO:0000313" key="9">
    <source>
        <dbReference type="Proteomes" id="UP000215305"/>
    </source>
</evidence>
<keyword evidence="2" id="KW-0227">DNA damage</keyword>
<feature type="compositionally biased region" description="Low complexity" evidence="6">
    <location>
        <begin position="828"/>
        <end position="837"/>
    </location>
</feature>
<dbReference type="GO" id="GO:0006312">
    <property type="term" value="P:mitotic recombination"/>
    <property type="evidence" value="ECO:0007669"/>
    <property type="project" value="TreeGrafter"/>
</dbReference>
<dbReference type="GO" id="GO:0000730">
    <property type="term" value="P:DNA recombinase assembly"/>
    <property type="evidence" value="ECO:0007669"/>
    <property type="project" value="InterPro"/>
</dbReference>
<organism evidence="8 9">
    <name type="scientific">Aspergillus thermomutatus</name>
    <name type="common">Neosartorya pseudofischeri</name>
    <dbReference type="NCBI Taxonomy" id="41047"/>
    <lineage>
        <taxon>Eukaryota</taxon>
        <taxon>Fungi</taxon>
        <taxon>Dikarya</taxon>
        <taxon>Ascomycota</taxon>
        <taxon>Pezizomycotina</taxon>
        <taxon>Eurotiomycetes</taxon>
        <taxon>Eurotiomycetidae</taxon>
        <taxon>Eurotiales</taxon>
        <taxon>Aspergillaceae</taxon>
        <taxon>Aspergillus</taxon>
        <taxon>Aspergillus subgen. Fumigati</taxon>
    </lineage>
</organism>
<evidence type="ECO:0000256" key="4">
    <source>
        <dbReference type="ARBA" id="ARBA00023204"/>
    </source>
</evidence>
<dbReference type="PANTHER" id="PTHR12132:SF1">
    <property type="entry name" value="DNA REPAIR PROTEIN RAD52 HOMOLOG"/>
    <property type="match status" value="1"/>
</dbReference>
<keyword evidence="9" id="KW-1185">Reference proteome</keyword>
<dbReference type="Pfam" id="PF22562">
    <property type="entry name" value="UBA_7"/>
    <property type="match status" value="1"/>
</dbReference>
<dbReference type="AlphaFoldDB" id="A0A397H264"/>
<feature type="compositionally biased region" description="Basic and acidic residues" evidence="6">
    <location>
        <begin position="134"/>
        <end position="178"/>
    </location>
</feature>
<dbReference type="SUPFAM" id="SSF54768">
    <property type="entry name" value="dsRNA-binding domain-like"/>
    <property type="match status" value="1"/>
</dbReference>
<dbReference type="GO" id="GO:0005634">
    <property type="term" value="C:nucleus"/>
    <property type="evidence" value="ECO:0007669"/>
    <property type="project" value="InterPro"/>
</dbReference>
<dbReference type="FunFam" id="3.30.390.80:FF:000001">
    <property type="entry name" value="DNA repair protein RAD52 homolog"/>
    <property type="match status" value="1"/>
</dbReference>
<feature type="compositionally biased region" description="Polar residues" evidence="6">
    <location>
        <begin position="775"/>
        <end position="788"/>
    </location>
</feature>
<feature type="compositionally biased region" description="Basic and acidic residues" evidence="6">
    <location>
        <begin position="195"/>
        <end position="209"/>
    </location>
</feature>
<dbReference type="GeneID" id="38123888"/>
<dbReference type="GO" id="GO:0003697">
    <property type="term" value="F:single-stranded DNA binding"/>
    <property type="evidence" value="ECO:0007669"/>
    <property type="project" value="UniProtKB-ARBA"/>
</dbReference>
<feature type="domain" description="UBA" evidence="7">
    <location>
        <begin position="1"/>
        <end position="39"/>
    </location>
</feature>
<dbReference type="RefSeq" id="XP_026614919.1">
    <property type="nucleotide sequence ID" value="XM_026755533.1"/>
</dbReference>
<dbReference type="NCBIfam" id="TIGR00607">
    <property type="entry name" value="rad52"/>
    <property type="match status" value="1"/>
</dbReference>
<feature type="region of interest" description="Disordered" evidence="6">
    <location>
        <begin position="36"/>
        <end position="71"/>
    </location>
</feature>
<dbReference type="GO" id="GO:0045002">
    <property type="term" value="P:double-strand break repair via single-strand annealing"/>
    <property type="evidence" value="ECO:0007669"/>
    <property type="project" value="InterPro"/>
</dbReference>
<dbReference type="SUPFAM" id="SSF46934">
    <property type="entry name" value="UBA-like"/>
    <property type="match status" value="1"/>
</dbReference>
<dbReference type="InterPro" id="IPR042525">
    <property type="entry name" value="Rad52_Rad59_Rad22_sf"/>
</dbReference>
<dbReference type="VEuPathDB" id="FungiDB:CDV56_101914"/>
<dbReference type="Gene3D" id="3.10.20.90">
    <property type="entry name" value="Phosphatidylinositol 3-kinase Catalytic Subunit, Chain A, domain 1"/>
    <property type="match status" value="1"/>
</dbReference>
<feature type="compositionally biased region" description="Basic and acidic residues" evidence="6">
    <location>
        <begin position="39"/>
        <end position="55"/>
    </location>
</feature>
<dbReference type="Pfam" id="PF24560">
    <property type="entry name" value="zf-C2H2_OTU1_C"/>
    <property type="match status" value="1"/>
</dbReference>
<comment type="similarity">
    <text evidence="1">Belongs to the RAD52 family.</text>
</comment>
<feature type="compositionally biased region" description="Polar residues" evidence="6">
    <location>
        <begin position="808"/>
        <end position="822"/>
    </location>
</feature>
<comment type="caution">
    <text evidence="8">The sequence shown here is derived from an EMBL/GenBank/DDBJ whole genome shotgun (WGS) entry which is preliminary data.</text>
</comment>
<dbReference type="Gene3D" id="1.10.8.10">
    <property type="entry name" value="DNA helicase RuvA subunit, C-terminal domain"/>
    <property type="match status" value="1"/>
</dbReference>
<dbReference type="Pfam" id="PF04098">
    <property type="entry name" value="Rad52_Rad22"/>
    <property type="match status" value="1"/>
</dbReference>
<dbReference type="CDD" id="cd01767">
    <property type="entry name" value="UBX"/>
    <property type="match status" value="1"/>
</dbReference>
<dbReference type="SUPFAM" id="SSF54236">
    <property type="entry name" value="Ubiquitin-like"/>
    <property type="match status" value="1"/>
</dbReference>
<dbReference type="InterPro" id="IPR004585">
    <property type="entry name" value="DNA_recomb/repair_Rad52"/>
</dbReference>
<dbReference type="PROSITE" id="PS00028">
    <property type="entry name" value="ZINC_FINGER_C2H2_1"/>
    <property type="match status" value="1"/>
</dbReference>
<feature type="region of interest" description="Disordered" evidence="6">
    <location>
        <begin position="129"/>
        <end position="178"/>
    </location>
</feature>
<name>A0A397H264_ASPTH</name>
<keyword evidence="3" id="KW-0233">DNA recombination</keyword>
<feature type="compositionally biased region" description="Pro residues" evidence="6">
    <location>
        <begin position="707"/>
        <end position="716"/>
    </location>
</feature>
<dbReference type="EMBL" id="NKHU02000082">
    <property type="protein sequence ID" value="RHZ57161.1"/>
    <property type="molecule type" value="Genomic_DNA"/>
</dbReference>
<evidence type="ECO:0000256" key="2">
    <source>
        <dbReference type="ARBA" id="ARBA00022763"/>
    </source>
</evidence>
<feature type="compositionally biased region" description="Basic and acidic residues" evidence="6">
    <location>
        <begin position="512"/>
        <end position="528"/>
    </location>
</feature>
<feature type="compositionally biased region" description="Polar residues" evidence="6">
    <location>
        <begin position="678"/>
        <end position="687"/>
    </location>
</feature>
<dbReference type="InterPro" id="IPR041247">
    <property type="entry name" value="Rad52_fam"/>
</dbReference>
<dbReference type="OrthoDB" id="206565at2759"/>
<evidence type="ECO:0000256" key="5">
    <source>
        <dbReference type="ARBA" id="ARBA00077224"/>
    </source>
</evidence>
<evidence type="ECO:0000313" key="8">
    <source>
        <dbReference type="EMBL" id="RHZ57161.1"/>
    </source>
</evidence>
<dbReference type="InterPro" id="IPR015940">
    <property type="entry name" value="UBA"/>
</dbReference>
<dbReference type="Gene3D" id="3.30.390.80">
    <property type="entry name" value="DNA repair protein Rad52/59/22"/>
    <property type="match status" value="1"/>
</dbReference>
<accession>A0A397H264</accession>
<dbReference type="InterPro" id="IPR013087">
    <property type="entry name" value="Znf_C2H2_type"/>
</dbReference>
<dbReference type="Proteomes" id="UP000215305">
    <property type="component" value="Unassembled WGS sequence"/>
</dbReference>
<sequence length="895" mass="97662">MATSDLDQLIEMGFDKERAQLAVARSGGLQGALEWLEENQDKSLEEIKAAGSKEGESEEGPPLQPGEEPRSLVCNECGKKFRSQAQAEFHASKSGHVDFSESTEEIAPLTEEEKKAKLEELRQKLAAKRALQADQDKVDQKRNEEIRRKSTKESQDIKEELQRKQMMKEAAKKKQEKLEEIEAKRRIKARIEADKEERRLRAEREKAERAGMAPPAQPAAQVPTTSGPVASKPASAYTETRLRFQTPKGNVMKTVPVTTTLFEVAAALKQELGIEVQSFVQNFPRKVFHAEFFGESLKDLGLVPSASLVVHVGDQHRSGPACVMMPNSTGNMSGNPFEEPSRRISEYTAQEIATLQARLDKKLGPEYISSRPGAAGQKVHYLSADKCINLANEVFGFNGWSSSIQNIQIDFVEESQNTGKISLGLSVIVRVTLKDGTYHEDIGYGHIENCKGKAAAFEKAKKEGTTDALKRALRNFGNVLGNCIYDKDYVSKVTKVKATPARWDVDELHRHPDYAPIKKEPVRPKPVPEDDDLPPRPANAGKSTSTNDTAVFDGDGEFGSDLFDEADFGVTTTGNPDEIVLEPETQTKPQPPTPVNARNFNGGPQGDFHRPNPAVVTPSRPERPFNQTLNNRQPSVPPTLNGRYNPALQNPHVGQRQPLPQGQQQNFQSGRMVPPDQPRTSQDSSLPSAAGQIPIKREFDAKAQDTAPPPSSPSVPPASFFSARAVDLLRENPHTAVNAPQFDPHAESPSIRKTAGVDHSKSVPISRPMLAGVSPASNNTRDFINPSTEMHRKIGAPGGGIGSPMMNRGQTTSSYRPLTRQNLDPKLAANNAAANRAGFGPPNVNGKRPPLSDVTNASVSGSSGPASVVNAIDPKRPKIDGNSKPPSPPQQQQQQ</sequence>
<dbReference type="InterPro" id="IPR009060">
    <property type="entry name" value="UBA-like_sf"/>
</dbReference>
<feature type="compositionally biased region" description="Acidic residues" evidence="6">
    <location>
        <begin position="554"/>
        <end position="567"/>
    </location>
</feature>
<reference evidence="8" key="1">
    <citation type="submission" date="2018-08" db="EMBL/GenBank/DDBJ databases">
        <title>Draft genome sequence of azole-resistant Aspergillus thermomutatus (Neosartorya pseudofischeri) strain HMR AF 39, isolated from a human nasal aspirate.</title>
        <authorList>
            <person name="Parent-Michaud M."/>
            <person name="Dufresne P.J."/>
            <person name="Fournier E."/>
            <person name="Martineau C."/>
            <person name="Moreira S."/>
            <person name="Perkins V."/>
            <person name="De Repentigny L."/>
            <person name="Dufresne S.F."/>
        </authorList>
    </citation>
    <scope>NUCLEOTIDE SEQUENCE [LARGE SCALE GENOMIC DNA]</scope>
    <source>
        <strain evidence="8">HMR AF 39</strain>
    </source>
</reference>
<feature type="compositionally biased region" description="Polar residues" evidence="6">
    <location>
        <begin position="625"/>
        <end position="634"/>
    </location>
</feature>
<feature type="region of interest" description="Disordered" evidence="6">
    <location>
        <begin position="512"/>
        <end position="719"/>
    </location>
</feature>